<evidence type="ECO:0000313" key="3">
    <source>
        <dbReference type="Proteomes" id="UP000092666"/>
    </source>
</evidence>
<reference evidence="2 3" key="1">
    <citation type="submission" date="2013-07" db="EMBL/GenBank/DDBJ databases">
        <title>The Genome Sequence of Cryptococcus heveanensis BCC8398.</title>
        <authorList>
            <consortium name="The Broad Institute Genome Sequencing Platform"/>
            <person name="Cuomo C."/>
            <person name="Litvintseva A."/>
            <person name="Chen Y."/>
            <person name="Heitman J."/>
            <person name="Sun S."/>
            <person name="Springer D."/>
            <person name="Dromer F."/>
            <person name="Young S.K."/>
            <person name="Zeng Q."/>
            <person name="Gargeya S."/>
            <person name="Fitzgerald M."/>
            <person name="Abouelleil A."/>
            <person name="Alvarado L."/>
            <person name="Berlin A.M."/>
            <person name="Chapman S.B."/>
            <person name="Dewar J."/>
            <person name="Goldberg J."/>
            <person name="Griggs A."/>
            <person name="Gujja S."/>
            <person name="Hansen M."/>
            <person name="Howarth C."/>
            <person name="Imamovic A."/>
            <person name="Larimer J."/>
            <person name="McCowan C."/>
            <person name="Murphy C."/>
            <person name="Pearson M."/>
            <person name="Priest M."/>
            <person name="Roberts A."/>
            <person name="Saif S."/>
            <person name="Shea T."/>
            <person name="Sykes S."/>
            <person name="Wortman J."/>
            <person name="Nusbaum C."/>
            <person name="Birren B."/>
        </authorList>
    </citation>
    <scope>NUCLEOTIDE SEQUENCE [LARGE SCALE GENOMIC DNA]</scope>
    <source>
        <strain evidence="2 3">BCC8398</strain>
    </source>
</reference>
<reference evidence="3" key="2">
    <citation type="submission" date="2013-12" db="EMBL/GenBank/DDBJ databases">
        <title>Evolution of pathogenesis and genome organization in the Tremellales.</title>
        <authorList>
            <person name="Cuomo C."/>
            <person name="Litvintseva A."/>
            <person name="Heitman J."/>
            <person name="Chen Y."/>
            <person name="Sun S."/>
            <person name="Springer D."/>
            <person name="Dromer F."/>
            <person name="Young S."/>
            <person name="Zeng Q."/>
            <person name="Chapman S."/>
            <person name="Gujja S."/>
            <person name="Saif S."/>
            <person name="Birren B."/>
        </authorList>
    </citation>
    <scope>NUCLEOTIDE SEQUENCE [LARGE SCALE GENOMIC DNA]</scope>
    <source>
        <strain evidence="3">BCC8398</strain>
    </source>
</reference>
<feature type="compositionally biased region" description="Basic and acidic residues" evidence="1">
    <location>
        <begin position="14"/>
        <end position="24"/>
    </location>
</feature>
<evidence type="ECO:0000313" key="2">
    <source>
        <dbReference type="EMBL" id="OCF35798.1"/>
    </source>
</evidence>
<organism evidence="2 3">
    <name type="scientific">Kwoniella heveanensis BCC8398</name>
    <dbReference type="NCBI Taxonomy" id="1296120"/>
    <lineage>
        <taxon>Eukaryota</taxon>
        <taxon>Fungi</taxon>
        <taxon>Dikarya</taxon>
        <taxon>Basidiomycota</taxon>
        <taxon>Agaricomycotina</taxon>
        <taxon>Tremellomycetes</taxon>
        <taxon>Tremellales</taxon>
        <taxon>Cryptococcaceae</taxon>
        <taxon>Kwoniella</taxon>
    </lineage>
</organism>
<keyword evidence="3" id="KW-1185">Reference proteome</keyword>
<feature type="compositionally biased region" description="Low complexity" evidence="1">
    <location>
        <begin position="147"/>
        <end position="170"/>
    </location>
</feature>
<name>A0A1B9GXP0_9TREE</name>
<gene>
    <name evidence="2" type="ORF">I316_02291</name>
</gene>
<dbReference type="EMBL" id="KI669497">
    <property type="protein sequence ID" value="OCF35798.1"/>
    <property type="molecule type" value="Genomic_DNA"/>
</dbReference>
<evidence type="ECO:0000256" key="1">
    <source>
        <dbReference type="SAM" id="MobiDB-lite"/>
    </source>
</evidence>
<accession>A0A1B9GXP0</accession>
<sequence>MSGRANNNPGGVHDTADSGVKDATRATFRAHLNNADDEDSLEEQGIEADIVGEETDTEDDEENNEEKRQSTAGFWAGEGTPIRQIRETDLYSTSMDSQQRVTATPTSARPSQATQDQDSAFVSQGRTGRARQISKSTSAKKRSHTTSPLSFLSSSSSSKQKKPPASSASALETFDRIVTKQGLIQSEWRKQELMIRERELHQSEKRLAYERFKTLHEAWVEKVKMYMGFGGTLDEATTKAGPEPQLIENW</sequence>
<feature type="compositionally biased region" description="Acidic residues" evidence="1">
    <location>
        <begin position="35"/>
        <end position="64"/>
    </location>
</feature>
<dbReference type="Proteomes" id="UP000092666">
    <property type="component" value="Unassembled WGS sequence"/>
</dbReference>
<feature type="region of interest" description="Disordered" evidence="1">
    <location>
        <begin position="1"/>
        <end position="170"/>
    </location>
</feature>
<protein>
    <submittedName>
        <fullName evidence="2">Uncharacterized protein</fullName>
    </submittedName>
</protein>
<dbReference type="AlphaFoldDB" id="A0A1B9GXP0"/>
<proteinExistence type="predicted"/>
<feature type="compositionally biased region" description="Polar residues" evidence="1">
    <location>
        <begin position="90"/>
        <end position="126"/>
    </location>
</feature>